<evidence type="ECO:0000313" key="1">
    <source>
        <dbReference type="EMBL" id="OKH13567.1"/>
    </source>
</evidence>
<protein>
    <recommendedName>
        <fullName evidence="3">DUF937 domain-containing protein</fullName>
    </recommendedName>
</protein>
<dbReference type="Proteomes" id="UP000186391">
    <property type="component" value="Unassembled WGS sequence"/>
</dbReference>
<accession>A0A1U7GYR2</accession>
<dbReference type="InterPro" id="IPR009282">
    <property type="entry name" value="DUF937"/>
</dbReference>
<reference evidence="1 2" key="1">
    <citation type="submission" date="2016-11" db="EMBL/GenBank/DDBJ databases">
        <title>Draft Genome Sequences of Nine Cyanobacterial Strains from Diverse Habitats.</title>
        <authorList>
            <person name="Zhu T."/>
            <person name="Hou S."/>
            <person name="Lu X."/>
            <person name="Hess W.R."/>
        </authorList>
    </citation>
    <scope>NUCLEOTIDE SEQUENCE [LARGE SCALE GENOMIC DNA]</scope>
    <source>
        <strain evidence="1 2">NIES-592</strain>
    </source>
</reference>
<dbReference type="EMBL" id="MRCA01000006">
    <property type="protein sequence ID" value="OKH13567.1"/>
    <property type="molecule type" value="Genomic_DNA"/>
</dbReference>
<keyword evidence="2" id="KW-1185">Reference proteome</keyword>
<comment type="caution">
    <text evidence="1">The sequence shown here is derived from an EMBL/GenBank/DDBJ whole genome shotgun (WGS) entry which is preliminary data.</text>
</comment>
<dbReference type="OrthoDB" id="530933at2"/>
<evidence type="ECO:0008006" key="3">
    <source>
        <dbReference type="Google" id="ProtNLM"/>
    </source>
</evidence>
<dbReference type="AlphaFoldDB" id="A0A1U7GYR2"/>
<gene>
    <name evidence="1" type="ORF">NIES592_13130</name>
</gene>
<organism evidence="1 2">
    <name type="scientific">Fischerella major NIES-592</name>
    <dbReference type="NCBI Taxonomy" id="210994"/>
    <lineage>
        <taxon>Bacteria</taxon>
        <taxon>Bacillati</taxon>
        <taxon>Cyanobacteriota</taxon>
        <taxon>Cyanophyceae</taxon>
        <taxon>Nostocales</taxon>
        <taxon>Hapalosiphonaceae</taxon>
        <taxon>Fischerella</taxon>
    </lineage>
</organism>
<name>A0A1U7GYR2_9CYAN</name>
<evidence type="ECO:0000313" key="2">
    <source>
        <dbReference type="Proteomes" id="UP000186391"/>
    </source>
</evidence>
<dbReference type="Pfam" id="PF06078">
    <property type="entry name" value="DUF937"/>
    <property type="match status" value="2"/>
</dbReference>
<sequence>MGLFDQIINAIDNPSQQGSTGQLGDIVNTVQQLSNRTGADPSTMQSVIGIVGSYVRSALQQKQAHGGNAEAQAVVNQYGGTSPSSQAVNSLFSLGMQRQVAEAVSQRTGLDAGMIEQLLPVLVPIVLNFLKTGASSQAGGNSVLNSFLDADNDGDVDIADAMQMATRYLGR</sequence>
<proteinExistence type="predicted"/>
<dbReference type="RefSeq" id="WP_073555973.1">
    <property type="nucleotide sequence ID" value="NZ_MRCA01000006.1"/>
</dbReference>